<dbReference type="InterPro" id="IPR051409">
    <property type="entry name" value="Atypical_kinase_ADCK"/>
</dbReference>
<keyword evidence="2" id="KW-0808">Transferase</keyword>
<evidence type="ECO:0000313" key="6">
    <source>
        <dbReference type="EMBL" id="SIS67217.1"/>
    </source>
</evidence>
<keyword evidence="6" id="KW-0418">Kinase</keyword>
<feature type="domain" description="ABC1 atypical kinase-like" evidence="5">
    <location>
        <begin position="101"/>
        <end position="339"/>
    </location>
</feature>
<reference evidence="7" key="1">
    <citation type="submission" date="2017-01" db="EMBL/GenBank/DDBJ databases">
        <authorList>
            <person name="Varghese N."/>
            <person name="Submissions S."/>
        </authorList>
    </citation>
    <scope>NUCLEOTIDE SEQUENCE [LARGE SCALE GENOMIC DNA]</scope>
    <source>
        <strain evidence="7">DSM 18714</strain>
    </source>
</reference>
<dbReference type="OrthoDB" id="9795390at2"/>
<dbReference type="Pfam" id="PF03109">
    <property type="entry name" value="ABC1"/>
    <property type="match status" value="1"/>
</dbReference>
<keyword evidence="6" id="KW-0830">Ubiquinone</keyword>
<dbReference type="PANTHER" id="PTHR43851:SF3">
    <property type="entry name" value="COENZYME Q8"/>
    <property type="match status" value="1"/>
</dbReference>
<keyword evidence="7" id="KW-1185">Reference proteome</keyword>
<evidence type="ECO:0000256" key="2">
    <source>
        <dbReference type="ARBA" id="ARBA00022679"/>
    </source>
</evidence>
<evidence type="ECO:0000256" key="4">
    <source>
        <dbReference type="ARBA" id="ARBA00022840"/>
    </source>
</evidence>
<dbReference type="GO" id="GO:0005524">
    <property type="term" value="F:ATP binding"/>
    <property type="evidence" value="ECO:0007669"/>
    <property type="project" value="UniProtKB-KW"/>
</dbReference>
<dbReference type="InterPro" id="IPR034646">
    <property type="entry name" value="ADCK3_dom"/>
</dbReference>
<dbReference type="GO" id="GO:0006744">
    <property type="term" value="P:ubiquinone biosynthetic process"/>
    <property type="evidence" value="ECO:0007669"/>
    <property type="project" value="TreeGrafter"/>
</dbReference>
<keyword evidence="4" id="KW-0067">ATP-binding</keyword>
<gene>
    <name evidence="6" type="ORF">SAMN05421795_102375</name>
</gene>
<evidence type="ECO:0000256" key="3">
    <source>
        <dbReference type="ARBA" id="ARBA00022741"/>
    </source>
</evidence>
<sequence length="440" mass="49382">MTHRKFEARGLAVPSGRISRLARFGTMATGIAGGMLVDGARHLARGEKPRASDLLLTPANAMRVTRQLAHLRGAAMKIGQLMSMDAGEMLPPELSEILGHLRAEAHYMPEKQLRAVLTLQWGKNWMERFESFPFTPIAAASIGQVHRARTRDGRDLAIKIQYPGVRHSIDSDVNNVASLLKMSGIMPKDIDVVPMLAEAKRQLHEEADYTREGQCLARFGALLEGETAFVVPRLHEDLSTASVLAMDHVSGVPIESLVSADQEVRDRVMRLLIELLFRELFEFRMMQTDPNFANYLYDTTSQRVVLLDFGATREFPEEMTEQFRRLMRAGLDGDRAAVRAACLDIGFFTETTPERYQNGVLDMFALSMEPIRNGGVYDFSNSDVAMEMRDMGMALGAEREFFHIPPMDTLFLQRKFGGVYMLASRLKARVDVRAAMEAHL</sequence>
<proteinExistence type="inferred from homology"/>
<organism evidence="6 7">
    <name type="scientific">Phaeovulum vinaykumarii</name>
    <dbReference type="NCBI Taxonomy" id="407234"/>
    <lineage>
        <taxon>Bacteria</taxon>
        <taxon>Pseudomonadati</taxon>
        <taxon>Pseudomonadota</taxon>
        <taxon>Alphaproteobacteria</taxon>
        <taxon>Rhodobacterales</taxon>
        <taxon>Paracoccaceae</taxon>
        <taxon>Phaeovulum</taxon>
    </lineage>
</organism>
<dbReference type="EMBL" id="FTOM01000002">
    <property type="protein sequence ID" value="SIS67217.1"/>
    <property type="molecule type" value="Genomic_DNA"/>
</dbReference>
<protein>
    <submittedName>
        <fullName evidence="6">Predicted unusual protein kinase regulating ubiquinone biosynthesis, AarF/ABC1/UbiB family</fullName>
    </submittedName>
</protein>
<accession>A0A1N7L094</accession>
<dbReference type="CDD" id="cd13970">
    <property type="entry name" value="ABC1_ADCK3"/>
    <property type="match status" value="1"/>
</dbReference>
<evidence type="ECO:0000256" key="1">
    <source>
        <dbReference type="ARBA" id="ARBA00009670"/>
    </source>
</evidence>
<dbReference type="RefSeq" id="WP_076364115.1">
    <property type="nucleotide sequence ID" value="NZ_FTOM01000002.1"/>
</dbReference>
<dbReference type="InterPro" id="IPR011009">
    <property type="entry name" value="Kinase-like_dom_sf"/>
</dbReference>
<dbReference type="AlphaFoldDB" id="A0A1N7L094"/>
<evidence type="ECO:0000313" key="7">
    <source>
        <dbReference type="Proteomes" id="UP000186098"/>
    </source>
</evidence>
<dbReference type="InterPro" id="IPR004147">
    <property type="entry name" value="ABC1_dom"/>
</dbReference>
<evidence type="ECO:0000259" key="5">
    <source>
        <dbReference type="Pfam" id="PF03109"/>
    </source>
</evidence>
<name>A0A1N7L094_9RHOB</name>
<dbReference type="SUPFAM" id="SSF56112">
    <property type="entry name" value="Protein kinase-like (PK-like)"/>
    <property type="match status" value="1"/>
</dbReference>
<dbReference type="GO" id="GO:0016301">
    <property type="term" value="F:kinase activity"/>
    <property type="evidence" value="ECO:0007669"/>
    <property type="project" value="UniProtKB-KW"/>
</dbReference>
<keyword evidence="3" id="KW-0547">Nucleotide-binding</keyword>
<comment type="similarity">
    <text evidence="1">Belongs to the protein kinase superfamily. ADCK protein kinase family.</text>
</comment>
<dbReference type="PANTHER" id="PTHR43851">
    <property type="match status" value="1"/>
</dbReference>
<dbReference type="Proteomes" id="UP000186098">
    <property type="component" value="Unassembled WGS sequence"/>
</dbReference>
<dbReference type="STRING" id="407234.SAMN05421795_102375"/>